<comment type="caution">
    <text evidence="1">The sequence shown here is derived from an EMBL/GenBank/DDBJ whole genome shotgun (WGS) entry which is preliminary data.</text>
</comment>
<dbReference type="EMBL" id="CM055115">
    <property type="protein sequence ID" value="KAJ7513409.1"/>
    <property type="molecule type" value="Genomic_DNA"/>
</dbReference>
<evidence type="ECO:0000313" key="2">
    <source>
        <dbReference type="Proteomes" id="UP001162992"/>
    </source>
</evidence>
<dbReference type="Proteomes" id="UP001162992">
    <property type="component" value="Chromosome 24"/>
</dbReference>
<sequence>MRFLTAEETRRAVGLFEGATETGRITKHSLKNWVVKVYKERRALALSLNDTKTAVRKLHRIIDALVSMLILVIWLLVLGIASTHLLFFISSQLLLIAFVFANTCKTTFEAIIFLFVVHPFDVGDRCVVDGVELVVEEMSILTTVFLRYDNEKIYYPNSVLSTKPIGNFYRSPDMGDAFDFSVDVSTPAEKLALLKEKITRYIESKPNHWYSNHIMVVREIENMNKMTMSLWLQHTMNHQDSGEKWIRRSDLILEMKKYFQELGIEYQLLPQDVRVQARNDI</sequence>
<evidence type="ECO:0000313" key="1">
    <source>
        <dbReference type="EMBL" id="KAJ7513409.1"/>
    </source>
</evidence>
<reference evidence="2" key="1">
    <citation type="journal article" date="2024" name="Proc. Natl. Acad. Sci. U.S.A.">
        <title>Extraordinary preservation of gene collinearity over three hundred million years revealed in homosporous lycophytes.</title>
        <authorList>
            <person name="Li C."/>
            <person name="Wickell D."/>
            <person name="Kuo L.Y."/>
            <person name="Chen X."/>
            <person name="Nie B."/>
            <person name="Liao X."/>
            <person name="Peng D."/>
            <person name="Ji J."/>
            <person name="Jenkins J."/>
            <person name="Williams M."/>
            <person name="Shu S."/>
            <person name="Plott C."/>
            <person name="Barry K."/>
            <person name="Rajasekar S."/>
            <person name="Grimwood J."/>
            <person name="Han X."/>
            <person name="Sun S."/>
            <person name="Hou Z."/>
            <person name="He W."/>
            <person name="Dai G."/>
            <person name="Sun C."/>
            <person name="Schmutz J."/>
            <person name="Leebens-Mack J.H."/>
            <person name="Li F.W."/>
            <person name="Wang L."/>
        </authorList>
    </citation>
    <scope>NUCLEOTIDE SEQUENCE [LARGE SCALE GENOMIC DNA]</scope>
    <source>
        <strain evidence="2">cv. PW_Plant_1</strain>
    </source>
</reference>
<proteinExistence type="predicted"/>
<protein>
    <submittedName>
        <fullName evidence="1">Uncharacterized protein</fullName>
    </submittedName>
</protein>
<name>A0ACC2A7E0_DIPCM</name>
<keyword evidence="2" id="KW-1185">Reference proteome</keyword>
<accession>A0ACC2A7E0</accession>
<organism evidence="1 2">
    <name type="scientific">Diphasiastrum complanatum</name>
    <name type="common">Issler's clubmoss</name>
    <name type="synonym">Lycopodium complanatum</name>
    <dbReference type="NCBI Taxonomy" id="34168"/>
    <lineage>
        <taxon>Eukaryota</taxon>
        <taxon>Viridiplantae</taxon>
        <taxon>Streptophyta</taxon>
        <taxon>Embryophyta</taxon>
        <taxon>Tracheophyta</taxon>
        <taxon>Lycopodiopsida</taxon>
        <taxon>Lycopodiales</taxon>
        <taxon>Lycopodiaceae</taxon>
        <taxon>Lycopodioideae</taxon>
        <taxon>Diphasiastrum</taxon>
    </lineage>
</organism>
<gene>
    <name evidence="1" type="ORF">O6H91_24G005900</name>
</gene>